<dbReference type="Proteomes" id="UP000789524">
    <property type="component" value="Unassembled WGS sequence"/>
</dbReference>
<name>A0A8J2VR30_9NEOP</name>
<dbReference type="EMBL" id="CAKASE010000048">
    <property type="protein sequence ID" value="CAG9562694.1"/>
    <property type="molecule type" value="Genomic_DNA"/>
</dbReference>
<proteinExistence type="predicted"/>
<protein>
    <submittedName>
        <fullName evidence="1">(African queen) hypothetical protein</fullName>
    </submittedName>
</protein>
<gene>
    <name evidence="1" type="ORF">DCHRY22_LOCUS3985</name>
</gene>
<accession>A0A8J2VR30</accession>
<dbReference type="PANTHER" id="PTHR33964:SF2">
    <property type="entry name" value="IP09356P"/>
    <property type="match status" value="1"/>
</dbReference>
<dbReference type="PANTHER" id="PTHR33964">
    <property type="entry name" value="RE45066P-RELATED"/>
    <property type="match status" value="1"/>
</dbReference>
<reference evidence="1" key="1">
    <citation type="submission" date="2021-09" db="EMBL/GenBank/DDBJ databases">
        <authorList>
            <person name="Martin H S."/>
        </authorList>
    </citation>
    <scope>NUCLEOTIDE SEQUENCE</scope>
</reference>
<dbReference type="AlphaFoldDB" id="A0A8J2VR30"/>
<evidence type="ECO:0000313" key="1">
    <source>
        <dbReference type="EMBL" id="CAG9562694.1"/>
    </source>
</evidence>
<sequence length="237" mass="26436">MIYILVTVVLIAGVDYILFRLRNLDGSGAQTSEDSCDPQELKVCVDGTPRTAVGLPRTREELDKHCLAYQTGMSCMDTWIKRCLPTDGQKIIQQQIGGARALMRYLCTNDTALRRDFLKEPSCWSLVSSDWSQCVDELQLAARAISERSHHIVYFNKNSELCCARDSFMSCVSRAGRVCSSSASDLLRRMSWVLAQDVAACSQHPRAHCASPPPHTQRRQLSLITALSGLVLFPYGF</sequence>
<comment type="caution">
    <text evidence="1">The sequence shown here is derived from an EMBL/GenBank/DDBJ whole genome shotgun (WGS) entry which is preliminary data.</text>
</comment>
<keyword evidence="2" id="KW-1185">Reference proteome</keyword>
<evidence type="ECO:0000313" key="2">
    <source>
        <dbReference type="Proteomes" id="UP000789524"/>
    </source>
</evidence>
<dbReference type="OrthoDB" id="7423855at2759"/>
<organism evidence="1 2">
    <name type="scientific">Danaus chrysippus</name>
    <name type="common">African queen</name>
    <dbReference type="NCBI Taxonomy" id="151541"/>
    <lineage>
        <taxon>Eukaryota</taxon>
        <taxon>Metazoa</taxon>
        <taxon>Ecdysozoa</taxon>
        <taxon>Arthropoda</taxon>
        <taxon>Hexapoda</taxon>
        <taxon>Insecta</taxon>
        <taxon>Pterygota</taxon>
        <taxon>Neoptera</taxon>
        <taxon>Endopterygota</taxon>
        <taxon>Lepidoptera</taxon>
        <taxon>Glossata</taxon>
        <taxon>Ditrysia</taxon>
        <taxon>Papilionoidea</taxon>
        <taxon>Nymphalidae</taxon>
        <taxon>Danainae</taxon>
        <taxon>Danaini</taxon>
        <taxon>Danaina</taxon>
        <taxon>Danaus</taxon>
        <taxon>Anosia</taxon>
    </lineage>
</organism>